<sequence length="367" mass="40828">MSKLEQGQRGISLAVRYKIISEYVKLPYVFVNNFFSEANKKRTWRRAASDSLLRFLCTRPSWDIHIVAYMLGSTAPVYPRFAQKNKLDVLTDKLDDGTILHWVGPRRYDRVVLYFHGGGYCLPLLAESHLAFLHSLQRELEKSTDGVGFVALDYSLTPNFQYPTQLREANAALVHLLEKGVDPANLLISGDSAGGALTFALMLHVMHPLASIPAPPVLSSPFLGAAVISPWVSFDSTLPSNFENDKKDCVPAKVYETMAFIASAGVSDAERPYLEPSCASDVWWDGLENIVGRVYASVGEVEVPRDGSVNFIDGPVRKRIQDTTLMMEANGTHFDMLNAFAAGEGGESAHYWKLIQWLSETFRQDSD</sequence>
<gene>
    <name evidence="1" type="ORF">BV25DRAFT_1980554</name>
</gene>
<keyword evidence="2" id="KW-1185">Reference proteome</keyword>
<evidence type="ECO:0000313" key="1">
    <source>
        <dbReference type="EMBL" id="KAI0056041.1"/>
    </source>
</evidence>
<protein>
    <submittedName>
        <fullName evidence="1">Alpha/beta-hydrolase</fullName>
    </submittedName>
</protein>
<name>A0ACB8SJS0_9AGAM</name>
<reference evidence="1" key="2">
    <citation type="journal article" date="2022" name="New Phytol.">
        <title>Evolutionary transition to the ectomycorrhizal habit in the genomes of a hyperdiverse lineage of mushroom-forming fungi.</title>
        <authorList>
            <person name="Looney B."/>
            <person name="Miyauchi S."/>
            <person name="Morin E."/>
            <person name="Drula E."/>
            <person name="Courty P.E."/>
            <person name="Kohler A."/>
            <person name="Kuo A."/>
            <person name="LaButti K."/>
            <person name="Pangilinan J."/>
            <person name="Lipzen A."/>
            <person name="Riley R."/>
            <person name="Andreopoulos W."/>
            <person name="He G."/>
            <person name="Johnson J."/>
            <person name="Nolan M."/>
            <person name="Tritt A."/>
            <person name="Barry K.W."/>
            <person name="Grigoriev I.V."/>
            <person name="Nagy L.G."/>
            <person name="Hibbett D."/>
            <person name="Henrissat B."/>
            <person name="Matheny P.B."/>
            <person name="Labbe J."/>
            <person name="Martin F.M."/>
        </authorList>
    </citation>
    <scope>NUCLEOTIDE SEQUENCE</scope>
    <source>
        <strain evidence="1">HHB10654</strain>
    </source>
</reference>
<dbReference type="Proteomes" id="UP000814140">
    <property type="component" value="Unassembled WGS sequence"/>
</dbReference>
<organism evidence="1 2">
    <name type="scientific">Artomyces pyxidatus</name>
    <dbReference type="NCBI Taxonomy" id="48021"/>
    <lineage>
        <taxon>Eukaryota</taxon>
        <taxon>Fungi</taxon>
        <taxon>Dikarya</taxon>
        <taxon>Basidiomycota</taxon>
        <taxon>Agaricomycotina</taxon>
        <taxon>Agaricomycetes</taxon>
        <taxon>Russulales</taxon>
        <taxon>Auriscalpiaceae</taxon>
        <taxon>Artomyces</taxon>
    </lineage>
</organism>
<reference evidence="1" key="1">
    <citation type="submission" date="2021-03" db="EMBL/GenBank/DDBJ databases">
        <authorList>
            <consortium name="DOE Joint Genome Institute"/>
            <person name="Ahrendt S."/>
            <person name="Looney B.P."/>
            <person name="Miyauchi S."/>
            <person name="Morin E."/>
            <person name="Drula E."/>
            <person name="Courty P.E."/>
            <person name="Chicoki N."/>
            <person name="Fauchery L."/>
            <person name="Kohler A."/>
            <person name="Kuo A."/>
            <person name="Labutti K."/>
            <person name="Pangilinan J."/>
            <person name="Lipzen A."/>
            <person name="Riley R."/>
            <person name="Andreopoulos W."/>
            <person name="He G."/>
            <person name="Johnson J."/>
            <person name="Barry K.W."/>
            <person name="Grigoriev I.V."/>
            <person name="Nagy L."/>
            <person name="Hibbett D."/>
            <person name="Henrissat B."/>
            <person name="Matheny P.B."/>
            <person name="Labbe J."/>
            <person name="Martin F."/>
        </authorList>
    </citation>
    <scope>NUCLEOTIDE SEQUENCE</scope>
    <source>
        <strain evidence="1">HHB10654</strain>
    </source>
</reference>
<dbReference type="EMBL" id="MU277272">
    <property type="protein sequence ID" value="KAI0056041.1"/>
    <property type="molecule type" value="Genomic_DNA"/>
</dbReference>
<proteinExistence type="predicted"/>
<accession>A0ACB8SJS0</accession>
<comment type="caution">
    <text evidence="1">The sequence shown here is derived from an EMBL/GenBank/DDBJ whole genome shotgun (WGS) entry which is preliminary data.</text>
</comment>
<evidence type="ECO:0000313" key="2">
    <source>
        <dbReference type="Proteomes" id="UP000814140"/>
    </source>
</evidence>